<dbReference type="RefSeq" id="WP_190479832.1">
    <property type="nucleotide sequence ID" value="NZ_JACOFT010000004.1"/>
</dbReference>
<feature type="transmembrane region" description="Helical" evidence="5">
    <location>
        <begin position="175"/>
        <end position="193"/>
    </location>
</feature>
<proteinExistence type="predicted"/>
<dbReference type="Proteomes" id="UP000637632">
    <property type="component" value="Unassembled WGS sequence"/>
</dbReference>
<feature type="transmembrane region" description="Helical" evidence="5">
    <location>
        <begin position="107"/>
        <end position="126"/>
    </location>
</feature>
<evidence type="ECO:0000313" key="8">
    <source>
        <dbReference type="Proteomes" id="UP000637632"/>
    </source>
</evidence>
<feature type="transmembrane region" description="Helical" evidence="5">
    <location>
        <begin position="223"/>
        <end position="239"/>
    </location>
</feature>
<evidence type="ECO:0000256" key="5">
    <source>
        <dbReference type="SAM" id="Phobius"/>
    </source>
</evidence>
<reference evidence="7 8" key="1">
    <citation type="submission" date="2020-08" db="EMBL/GenBank/DDBJ databases">
        <title>Novel species isolated from subtropical streams in China.</title>
        <authorList>
            <person name="Lu H."/>
        </authorList>
    </citation>
    <scope>NUCLEOTIDE SEQUENCE [LARGE SCALE GENOMIC DNA]</scope>
    <source>
        <strain evidence="7 8">CCTCC AB 2015119</strain>
    </source>
</reference>
<feature type="transmembrane region" description="Helical" evidence="5">
    <location>
        <begin position="200"/>
        <end position="217"/>
    </location>
</feature>
<keyword evidence="4 5" id="KW-0472">Membrane</keyword>
<feature type="transmembrane region" description="Helical" evidence="5">
    <location>
        <begin position="138"/>
        <end position="155"/>
    </location>
</feature>
<evidence type="ECO:0000256" key="3">
    <source>
        <dbReference type="ARBA" id="ARBA00022989"/>
    </source>
</evidence>
<feature type="transmembrane region" description="Helical" evidence="5">
    <location>
        <begin position="359"/>
        <end position="379"/>
    </location>
</feature>
<evidence type="ECO:0000256" key="4">
    <source>
        <dbReference type="ARBA" id="ARBA00023136"/>
    </source>
</evidence>
<comment type="subcellular location">
    <subcellularLocation>
        <location evidence="1">Membrane</location>
        <topology evidence="1">Multi-pass membrane protein</topology>
    </subcellularLocation>
</comment>
<evidence type="ECO:0000313" key="7">
    <source>
        <dbReference type="EMBL" id="MBC3812180.1"/>
    </source>
</evidence>
<protein>
    <submittedName>
        <fullName evidence="7">O-antigen ligase family protein</fullName>
    </submittedName>
</protein>
<organism evidence="7 8">
    <name type="scientific">Undibacterium aquatile</name>
    <dbReference type="NCBI Taxonomy" id="1537398"/>
    <lineage>
        <taxon>Bacteria</taxon>
        <taxon>Pseudomonadati</taxon>
        <taxon>Pseudomonadota</taxon>
        <taxon>Betaproteobacteria</taxon>
        <taxon>Burkholderiales</taxon>
        <taxon>Oxalobacteraceae</taxon>
        <taxon>Undibacterium</taxon>
    </lineage>
</organism>
<gene>
    <name evidence="7" type="ORF">H8K26_12070</name>
</gene>
<accession>A0ABR6XGZ5</accession>
<feature type="transmembrane region" description="Helical" evidence="5">
    <location>
        <begin position="77"/>
        <end position="95"/>
    </location>
</feature>
<feature type="transmembrane region" description="Helical" evidence="5">
    <location>
        <begin position="400"/>
        <end position="417"/>
    </location>
</feature>
<dbReference type="Pfam" id="PF04932">
    <property type="entry name" value="Wzy_C"/>
    <property type="match status" value="1"/>
</dbReference>
<feature type="transmembrane region" description="Helical" evidence="5">
    <location>
        <begin position="423"/>
        <end position="440"/>
    </location>
</feature>
<sequence length="452" mass="50617">MPTDNLLTADAIVVPAAHLSVPLERHWRQRLPEQILMCLPLTLFFPVGVMYAGIFFFYLALILSGQASRKLDNIRQSPLLMPVLLLTAVSVVIALTQQRPPEMGKEFWPALMHYQTYLLLLPFLALDAGDWQRKAVSVFFAGAVMASTLFVANFFHVLPDNTLFHSYVLYQGNKAILLGVLLAITAGWMLHELRLRQKHYLLRILALLYVVAALVLLSKTRTASLMFFLMGGLILLRNLRWNLRSLLLPLVLLITIAACLKYVADLPRPASCVVSQVQLPPWDIAKLRAVCTIQQANDFAHGKKSSDDDGMRAEIYRITAGMIAEKPWSGHGIASWMPNYRQRSQGLSSNGMTTPHNDYLLYATELGMAGVAALLWIWFCQFRIARRMALSKDNSTKDKAMLLSMLTLAMMTGAMFNAILRDAVFGLAFMILLAIPLAGLRQNMLRDKANQA</sequence>
<dbReference type="PANTHER" id="PTHR37422:SF13">
    <property type="entry name" value="LIPOPOLYSACCHARIDE BIOSYNTHESIS PROTEIN PA4999-RELATED"/>
    <property type="match status" value="1"/>
</dbReference>
<feature type="domain" description="O-antigen ligase-related" evidence="6">
    <location>
        <begin position="209"/>
        <end position="374"/>
    </location>
</feature>
<keyword evidence="7" id="KW-0436">Ligase</keyword>
<dbReference type="InterPro" id="IPR007016">
    <property type="entry name" value="O-antigen_ligase-rel_domated"/>
</dbReference>
<evidence type="ECO:0000259" key="6">
    <source>
        <dbReference type="Pfam" id="PF04932"/>
    </source>
</evidence>
<dbReference type="InterPro" id="IPR051533">
    <property type="entry name" value="WaaL-like"/>
</dbReference>
<name>A0ABR6XGZ5_9BURK</name>
<evidence type="ECO:0000256" key="2">
    <source>
        <dbReference type="ARBA" id="ARBA00022692"/>
    </source>
</evidence>
<dbReference type="EMBL" id="JACOFT010000004">
    <property type="protein sequence ID" value="MBC3812180.1"/>
    <property type="molecule type" value="Genomic_DNA"/>
</dbReference>
<comment type="caution">
    <text evidence="7">The sequence shown here is derived from an EMBL/GenBank/DDBJ whole genome shotgun (WGS) entry which is preliminary data.</text>
</comment>
<feature type="transmembrane region" description="Helical" evidence="5">
    <location>
        <begin position="43"/>
        <end position="65"/>
    </location>
</feature>
<keyword evidence="2 5" id="KW-0812">Transmembrane</keyword>
<dbReference type="PANTHER" id="PTHR37422">
    <property type="entry name" value="TEICHURONIC ACID BIOSYNTHESIS PROTEIN TUAE"/>
    <property type="match status" value="1"/>
</dbReference>
<dbReference type="GO" id="GO:0016874">
    <property type="term" value="F:ligase activity"/>
    <property type="evidence" value="ECO:0007669"/>
    <property type="project" value="UniProtKB-KW"/>
</dbReference>
<evidence type="ECO:0000256" key="1">
    <source>
        <dbReference type="ARBA" id="ARBA00004141"/>
    </source>
</evidence>
<feature type="transmembrane region" description="Helical" evidence="5">
    <location>
        <begin position="246"/>
        <end position="264"/>
    </location>
</feature>
<keyword evidence="8" id="KW-1185">Reference proteome</keyword>
<keyword evidence="3 5" id="KW-1133">Transmembrane helix</keyword>